<sequence length="322" mass="34533">MIPRPSLLIVTCAACLSVSARSVEASQAQNLASPVLAKTGQPANPPLWASPIVLGGAGAVAIVGVAVVIALKRMGQTTPDILEPITPDLNPAPPSLPASPSLPLSVPTLNGSTLKSELANSRPTSQNGNGRSQTTLQSEIAEPLTQVVDSPKPTELESQPKLEETTRLAKVNIVDELIQDLRSPDPVKRRKVIWELGQRGDTRAVQPLVDLLIDSDSKQRSLILSTLSEIGTRTLKPMTRALAVSLQDENAEVRKNAIRDLTRVYDMVSQISNLLHKATEDSDKDVQETAKWALGQLNRIRQVPGDNLPVLKNSVSPPESLP</sequence>
<dbReference type="AlphaFoldDB" id="A0A1Z4JIF1"/>
<gene>
    <name evidence="6" type="ORF">NIES2135_33530</name>
</gene>
<dbReference type="GO" id="GO:0030089">
    <property type="term" value="C:phycobilisome"/>
    <property type="evidence" value="ECO:0007669"/>
    <property type="project" value="UniProtKB-KW"/>
</dbReference>
<keyword evidence="6" id="KW-0456">Lyase</keyword>
<evidence type="ECO:0000256" key="1">
    <source>
        <dbReference type="ARBA" id="ARBA00022549"/>
    </source>
</evidence>
<evidence type="ECO:0000256" key="3">
    <source>
        <dbReference type="SAM" id="MobiDB-lite"/>
    </source>
</evidence>
<dbReference type="GO" id="GO:0016829">
    <property type="term" value="F:lyase activity"/>
    <property type="evidence" value="ECO:0007669"/>
    <property type="project" value="UniProtKB-KW"/>
</dbReference>
<keyword evidence="4" id="KW-0812">Transmembrane</keyword>
<keyword evidence="4" id="KW-1133">Transmembrane helix</keyword>
<evidence type="ECO:0000256" key="4">
    <source>
        <dbReference type="SAM" id="Phobius"/>
    </source>
</evidence>
<keyword evidence="2" id="KW-0605">Phycobilisome</keyword>
<reference evidence="6 7" key="1">
    <citation type="submission" date="2017-06" db="EMBL/GenBank/DDBJ databases">
        <title>Genome sequencing of cyanobaciteial culture collection at National Institute for Environmental Studies (NIES).</title>
        <authorList>
            <person name="Hirose Y."/>
            <person name="Shimura Y."/>
            <person name="Fujisawa T."/>
            <person name="Nakamura Y."/>
            <person name="Kawachi M."/>
        </authorList>
    </citation>
    <scope>NUCLEOTIDE SEQUENCE [LARGE SCALE GENOMIC DNA]</scope>
    <source>
        <strain evidence="6 7">NIES-2135</strain>
    </source>
</reference>
<evidence type="ECO:0000256" key="5">
    <source>
        <dbReference type="SAM" id="SignalP"/>
    </source>
</evidence>
<dbReference type="InterPro" id="IPR016024">
    <property type="entry name" value="ARM-type_fold"/>
</dbReference>
<dbReference type="Pfam" id="PF13646">
    <property type="entry name" value="HEAT_2"/>
    <property type="match status" value="2"/>
</dbReference>
<feature type="region of interest" description="Disordered" evidence="3">
    <location>
        <begin position="82"/>
        <end position="162"/>
    </location>
</feature>
<dbReference type="PANTHER" id="PTHR12697:SF5">
    <property type="entry name" value="DEOXYHYPUSINE HYDROXYLASE"/>
    <property type="match status" value="1"/>
</dbReference>
<feature type="compositionally biased region" description="Polar residues" evidence="3">
    <location>
        <begin position="108"/>
        <end position="138"/>
    </location>
</feature>
<feature type="chain" id="PRO_5011118821" evidence="5">
    <location>
        <begin position="23"/>
        <end position="322"/>
    </location>
</feature>
<evidence type="ECO:0000313" key="7">
    <source>
        <dbReference type="Proteomes" id="UP000217895"/>
    </source>
</evidence>
<proteinExistence type="predicted"/>
<name>A0A1Z4JIF1_LEPBY</name>
<keyword evidence="4" id="KW-0472">Membrane</keyword>
<keyword evidence="5" id="KW-0732">Signal</keyword>
<keyword evidence="1" id="KW-0042">Antenna complex</keyword>
<dbReference type="Proteomes" id="UP000217895">
    <property type="component" value="Chromosome"/>
</dbReference>
<dbReference type="PANTHER" id="PTHR12697">
    <property type="entry name" value="PBS LYASE HEAT-LIKE PROTEIN"/>
    <property type="match status" value="1"/>
</dbReference>
<keyword evidence="7" id="KW-1185">Reference proteome</keyword>
<feature type="transmembrane region" description="Helical" evidence="4">
    <location>
        <begin position="49"/>
        <end position="71"/>
    </location>
</feature>
<organism evidence="6 7">
    <name type="scientific">Leptolyngbya boryana NIES-2135</name>
    <dbReference type="NCBI Taxonomy" id="1973484"/>
    <lineage>
        <taxon>Bacteria</taxon>
        <taxon>Bacillati</taxon>
        <taxon>Cyanobacteriota</taxon>
        <taxon>Cyanophyceae</taxon>
        <taxon>Leptolyngbyales</taxon>
        <taxon>Leptolyngbyaceae</taxon>
        <taxon>Leptolyngbya group</taxon>
        <taxon>Leptolyngbya</taxon>
    </lineage>
</organism>
<accession>A0A1Z4JIF1</accession>
<feature type="compositionally biased region" description="Low complexity" evidence="3">
    <location>
        <begin position="98"/>
        <end position="107"/>
    </location>
</feature>
<protein>
    <submittedName>
        <fullName evidence="6">PBS lyase HEAT domain protein repeat-containing protein</fullName>
    </submittedName>
</protein>
<evidence type="ECO:0000313" key="6">
    <source>
        <dbReference type="EMBL" id="BAY56519.1"/>
    </source>
</evidence>
<feature type="signal peptide" evidence="5">
    <location>
        <begin position="1"/>
        <end position="22"/>
    </location>
</feature>
<dbReference type="SUPFAM" id="SSF48371">
    <property type="entry name" value="ARM repeat"/>
    <property type="match status" value="1"/>
</dbReference>
<feature type="compositionally biased region" description="Basic and acidic residues" evidence="3">
    <location>
        <begin position="152"/>
        <end position="162"/>
    </location>
</feature>
<evidence type="ECO:0000256" key="2">
    <source>
        <dbReference type="ARBA" id="ARBA00022738"/>
    </source>
</evidence>
<dbReference type="InterPro" id="IPR011989">
    <property type="entry name" value="ARM-like"/>
</dbReference>
<dbReference type="Gene3D" id="1.25.10.10">
    <property type="entry name" value="Leucine-rich Repeat Variant"/>
    <property type="match status" value="1"/>
</dbReference>
<dbReference type="EMBL" id="AP018203">
    <property type="protein sequence ID" value="BAY56519.1"/>
    <property type="molecule type" value="Genomic_DNA"/>
</dbReference>
<dbReference type="GO" id="GO:0016491">
    <property type="term" value="F:oxidoreductase activity"/>
    <property type="evidence" value="ECO:0007669"/>
    <property type="project" value="TreeGrafter"/>
</dbReference>